<accession>A0AAD5UCD3</accession>
<feature type="compositionally biased region" description="Low complexity" evidence="1">
    <location>
        <begin position="177"/>
        <end position="191"/>
    </location>
</feature>
<comment type="caution">
    <text evidence="2">The sequence shown here is derived from an EMBL/GenBank/DDBJ whole genome shotgun (WGS) entry which is preliminary data.</text>
</comment>
<organism evidence="2 3">
    <name type="scientific">Boothiomyces macroporosus</name>
    <dbReference type="NCBI Taxonomy" id="261099"/>
    <lineage>
        <taxon>Eukaryota</taxon>
        <taxon>Fungi</taxon>
        <taxon>Fungi incertae sedis</taxon>
        <taxon>Chytridiomycota</taxon>
        <taxon>Chytridiomycota incertae sedis</taxon>
        <taxon>Chytridiomycetes</taxon>
        <taxon>Rhizophydiales</taxon>
        <taxon>Terramycetaceae</taxon>
        <taxon>Boothiomyces</taxon>
    </lineage>
</organism>
<feature type="compositionally biased region" description="Polar residues" evidence="1">
    <location>
        <begin position="149"/>
        <end position="167"/>
    </location>
</feature>
<evidence type="ECO:0000313" key="2">
    <source>
        <dbReference type="EMBL" id="KAJ3254344.1"/>
    </source>
</evidence>
<dbReference type="EMBL" id="JADGKB010000087">
    <property type="protein sequence ID" value="KAJ3254344.1"/>
    <property type="molecule type" value="Genomic_DNA"/>
</dbReference>
<keyword evidence="3" id="KW-1185">Reference proteome</keyword>
<dbReference type="Proteomes" id="UP001210925">
    <property type="component" value="Unassembled WGS sequence"/>
</dbReference>
<feature type="compositionally biased region" description="Low complexity" evidence="1">
    <location>
        <begin position="136"/>
        <end position="148"/>
    </location>
</feature>
<dbReference type="InterPro" id="IPR025663">
    <property type="entry name" value="AKAP_28"/>
</dbReference>
<name>A0AAD5UCD3_9FUNG</name>
<gene>
    <name evidence="2" type="ORF">HK103_007226</name>
</gene>
<feature type="region of interest" description="Disordered" evidence="1">
    <location>
        <begin position="61"/>
        <end position="191"/>
    </location>
</feature>
<proteinExistence type="predicted"/>
<feature type="compositionally biased region" description="Polar residues" evidence="1">
    <location>
        <begin position="69"/>
        <end position="83"/>
    </location>
</feature>
<reference evidence="2" key="1">
    <citation type="submission" date="2020-05" db="EMBL/GenBank/DDBJ databases">
        <title>Phylogenomic resolution of chytrid fungi.</title>
        <authorList>
            <person name="Stajich J.E."/>
            <person name="Amses K."/>
            <person name="Simmons R."/>
            <person name="Seto K."/>
            <person name="Myers J."/>
            <person name="Bonds A."/>
            <person name="Quandt C.A."/>
            <person name="Barry K."/>
            <person name="Liu P."/>
            <person name="Grigoriev I."/>
            <person name="Longcore J.E."/>
            <person name="James T.Y."/>
        </authorList>
    </citation>
    <scope>NUCLEOTIDE SEQUENCE</scope>
    <source>
        <strain evidence="2">PLAUS21</strain>
    </source>
</reference>
<protein>
    <submittedName>
        <fullName evidence="2">Uncharacterized protein</fullName>
    </submittedName>
</protein>
<dbReference type="Pfam" id="PF14469">
    <property type="entry name" value="AKAP28"/>
    <property type="match status" value="1"/>
</dbReference>
<evidence type="ECO:0000313" key="3">
    <source>
        <dbReference type="Proteomes" id="UP001210925"/>
    </source>
</evidence>
<evidence type="ECO:0000256" key="1">
    <source>
        <dbReference type="SAM" id="MobiDB-lite"/>
    </source>
</evidence>
<sequence>MDAAFSEFEKESFAVVTLILEFWQRNYLNESIGLQAPALSDGVKTNSIIGEKNAMAENVHDIGSDSDKLTSNINPDMSPSESNLEPVPQEAPVNPIPTEPVTENAEPIGEIPPIPPPTESDNANPEPAPALEDHGAPVAPSVASDSSANPKETTDTQQSPAIEQPQSILPPDNANSTATAEQQVEPTEQQVEPAVISIPITANQEITIEDKVVSLSFAPKAEEVKYNPAPVEEVKEIESDEEFEPAKIIEARPDTPEHPVEEVIPAYELNPMSKIRNPQLKYGIMANAKTKSNGAWNFHTLHRATTANPDVVKFQTFFYRPTSVKPIARATACVWFTLKKKETGVWDVEYRFEHQYQAHKVQFHAGAAYNGLNYDDEFKLKMNGQQLASPLKRLSYIIESKINAGEFAKAKELFNLSKELSPYQAPKVDSTGSSLVV</sequence>
<dbReference type="AlphaFoldDB" id="A0AAD5UCD3"/>